<name>A0A212JVA7_9BACT</name>
<proteinExistence type="predicted"/>
<accession>A0A212JVA7</accession>
<organism evidence="1">
    <name type="scientific">uncultured Desulfovibrio sp</name>
    <dbReference type="NCBI Taxonomy" id="167968"/>
    <lineage>
        <taxon>Bacteria</taxon>
        <taxon>Pseudomonadati</taxon>
        <taxon>Thermodesulfobacteriota</taxon>
        <taxon>Desulfovibrionia</taxon>
        <taxon>Desulfovibrionales</taxon>
        <taxon>Desulfovibrionaceae</taxon>
        <taxon>Desulfovibrio</taxon>
        <taxon>environmental samples</taxon>
    </lineage>
</organism>
<protein>
    <submittedName>
        <fullName evidence="1">Uncharacterized protein</fullName>
    </submittedName>
</protein>
<evidence type="ECO:0000313" key="1">
    <source>
        <dbReference type="EMBL" id="SBW03215.1"/>
    </source>
</evidence>
<gene>
    <name evidence="1" type="ORF">KM92DES2_11765</name>
</gene>
<reference evidence="1" key="1">
    <citation type="submission" date="2016-04" db="EMBL/GenBank/DDBJ databases">
        <authorList>
            <person name="Evans L.H."/>
            <person name="Alamgir A."/>
            <person name="Owens N."/>
            <person name="Weber N.D."/>
            <person name="Virtaneva K."/>
            <person name="Barbian K."/>
            <person name="Babar A."/>
            <person name="Rosenke K."/>
        </authorList>
    </citation>
    <scope>NUCLEOTIDE SEQUENCE</scope>
    <source>
        <strain evidence="1">92-2</strain>
    </source>
</reference>
<dbReference type="EMBL" id="FLUP01000001">
    <property type="protein sequence ID" value="SBW03215.1"/>
    <property type="molecule type" value="Genomic_DNA"/>
</dbReference>
<sequence length="65" mass="7529">MIPTTSVIIRFLILYKPQHRALLTNKTIVEKHHEVECQVIPDGRFFNGSDCCPWTFQPCADVKNQ</sequence>
<dbReference type="AlphaFoldDB" id="A0A212JVA7"/>